<keyword evidence="13" id="KW-0808">Transferase</keyword>
<evidence type="ECO:0000256" key="5">
    <source>
        <dbReference type="ARBA" id="ARBA00009320"/>
    </source>
</evidence>
<reference evidence="14" key="2">
    <citation type="submission" date="2016-04" db="EMBL/GenBank/DDBJ databases">
        <title>First Complete Genome Sequence of a Subdivision 6 Acidobacterium.</title>
        <authorList>
            <person name="Huang S."/>
            <person name="Vieira S."/>
            <person name="Bunk B."/>
            <person name="Riedel T."/>
            <person name="Sproeer C."/>
            <person name="Overmann J."/>
        </authorList>
    </citation>
    <scope>NUCLEOTIDE SEQUENCE [LARGE SCALE GENOMIC DNA]</scope>
    <source>
        <strain evidence="14">DSM 100886 HEG_-6_39</strain>
    </source>
</reference>
<dbReference type="Pfam" id="PF01063">
    <property type="entry name" value="Aminotran_4"/>
    <property type="match status" value="1"/>
</dbReference>
<dbReference type="GO" id="GO:0052654">
    <property type="term" value="F:L-leucine-2-oxoglutarate transaminase activity"/>
    <property type="evidence" value="ECO:0007669"/>
    <property type="project" value="RHEA"/>
</dbReference>
<evidence type="ECO:0000256" key="1">
    <source>
        <dbReference type="ARBA" id="ARBA00001933"/>
    </source>
</evidence>
<evidence type="ECO:0000256" key="10">
    <source>
        <dbReference type="ARBA" id="ARBA00049229"/>
    </source>
</evidence>
<dbReference type="Gene3D" id="3.20.10.10">
    <property type="entry name" value="D-amino Acid Aminotransferase, subunit A, domain 2"/>
    <property type="match status" value="1"/>
</dbReference>
<reference evidence="13 14" key="1">
    <citation type="journal article" date="2016" name="Genome Announc.">
        <title>First Complete Genome Sequence of a Subdivision 6 Acidobacterium Strain.</title>
        <authorList>
            <person name="Huang S."/>
            <person name="Vieira S."/>
            <person name="Bunk B."/>
            <person name="Riedel T."/>
            <person name="Sproer C."/>
            <person name="Overmann J."/>
        </authorList>
    </citation>
    <scope>NUCLEOTIDE SEQUENCE [LARGE SCALE GENOMIC DNA]</scope>
    <source>
        <strain evidence="14">DSM 100886 HEG_-6_39</strain>
    </source>
</reference>
<dbReference type="GO" id="GO:0046394">
    <property type="term" value="P:carboxylic acid biosynthetic process"/>
    <property type="evidence" value="ECO:0007669"/>
    <property type="project" value="UniProtKB-ARBA"/>
</dbReference>
<dbReference type="PATRIC" id="fig|1813736.3.peg.3660"/>
<dbReference type="KEGG" id="abac:LuPra_03451"/>
<gene>
    <name evidence="13" type="primary">dat_1</name>
    <name evidence="13" type="ORF">LuPra_03451</name>
</gene>
<dbReference type="SUPFAM" id="SSF56752">
    <property type="entry name" value="D-aminoacid aminotransferase-like PLP-dependent enzymes"/>
    <property type="match status" value="1"/>
</dbReference>
<keyword evidence="7 12" id="KW-0663">Pyridoxal phosphate</keyword>
<dbReference type="GO" id="GO:0052656">
    <property type="term" value="F:L-isoleucine-2-oxoglutarate transaminase activity"/>
    <property type="evidence" value="ECO:0007669"/>
    <property type="project" value="RHEA"/>
</dbReference>
<dbReference type="EC" id="2.6.1.42" evidence="6"/>
<comment type="catalytic activity">
    <reaction evidence="10">
        <text>L-leucine + 2-oxoglutarate = 4-methyl-2-oxopentanoate + L-glutamate</text>
        <dbReference type="Rhea" id="RHEA:18321"/>
        <dbReference type="ChEBI" id="CHEBI:16810"/>
        <dbReference type="ChEBI" id="CHEBI:17865"/>
        <dbReference type="ChEBI" id="CHEBI:29985"/>
        <dbReference type="ChEBI" id="CHEBI:57427"/>
        <dbReference type="EC" id="2.6.1.42"/>
    </reaction>
</comment>
<evidence type="ECO:0000256" key="12">
    <source>
        <dbReference type="RuleBase" id="RU004516"/>
    </source>
</evidence>
<keyword evidence="14" id="KW-1185">Reference proteome</keyword>
<evidence type="ECO:0000256" key="11">
    <source>
        <dbReference type="RuleBase" id="RU004106"/>
    </source>
</evidence>
<comment type="catalytic activity">
    <reaction evidence="9">
        <text>L-isoleucine + 2-oxoglutarate = (S)-3-methyl-2-oxopentanoate + L-glutamate</text>
        <dbReference type="Rhea" id="RHEA:24801"/>
        <dbReference type="ChEBI" id="CHEBI:16810"/>
        <dbReference type="ChEBI" id="CHEBI:29985"/>
        <dbReference type="ChEBI" id="CHEBI:35146"/>
        <dbReference type="ChEBI" id="CHEBI:58045"/>
        <dbReference type="EC" id="2.6.1.42"/>
    </reaction>
</comment>
<dbReference type="InterPro" id="IPR018300">
    <property type="entry name" value="Aminotrans_IV_CS"/>
</dbReference>
<evidence type="ECO:0000256" key="3">
    <source>
        <dbReference type="ARBA" id="ARBA00004931"/>
    </source>
</evidence>
<proteinExistence type="inferred from homology"/>
<evidence type="ECO:0000313" key="13">
    <source>
        <dbReference type="EMBL" id="AMY10221.1"/>
    </source>
</evidence>
<evidence type="ECO:0000256" key="4">
    <source>
        <dbReference type="ARBA" id="ARBA00005072"/>
    </source>
</evidence>
<dbReference type="InterPro" id="IPR001544">
    <property type="entry name" value="Aminotrans_IV"/>
</dbReference>
<evidence type="ECO:0000256" key="8">
    <source>
        <dbReference type="ARBA" id="ARBA00048212"/>
    </source>
</evidence>
<evidence type="ECO:0000256" key="7">
    <source>
        <dbReference type="ARBA" id="ARBA00022898"/>
    </source>
</evidence>
<keyword evidence="13" id="KW-0032">Aminotransferase</keyword>
<comment type="pathway">
    <text evidence="4">Amino-acid biosynthesis; L-leucine biosynthesis; L-leucine from 3-methyl-2-oxobutanoate: step 4/4.</text>
</comment>
<dbReference type="InterPro" id="IPR043132">
    <property type="entry name" value="BCAT-like_C"/>
</dbReference>
<dbReference type="PANTHER" id="PTHR42743">
    <property type="entry name" value="AMINO-ACID AMINOTRANSFERASE"/>
    <property type="match status" value="1"/>
</dbReference>
<dbReference type="AlphaFoldDB" id="A0A143PP74"/>
<dbReference type="Proteomes" id="UP000076079">
    <property type="component" value="Chromosome"/>
</dbReference>
<dbReference type="GO" id="GO:0008652">
    <property type="term" value="P:amino acid biosynthetic process"/>
    <property type="evidence" value="ECO:0007669"/>
    <property type="project" value="UniProtKB-ARBA"/>
</dbReference>
<dbReference type="PROSITE" id="PS00770">
    <property type="entry name" value="AA_TRANSFER_CLASS_4"/>
    <property type="match status" value="1"/>
</dbReference>
<organism evidence="13 14">
    <name type="scientific">Luteitalea pratensis</name>
    <dbReference type="NCBI Taxonomy" id="1855912"/>
    <lineage>
        <taxon>Bacteria</taxon>
        <taxon>Pseudomonadati</taxon>
        <taxon>Acidobacteriota</taxon>
        <taxon>Vicinamibacteria</taxon>
        <taxon>Vicinamibacterales</taxon>
        <taxon>Vicinamibacteraceae</taxon>
        <taxon>Luteitalea</taxon>
    </lineage>
</organism>
<dbReference type="GO" id="GO:0005829">
    <property type="term" value="C:cytosol"/>
    <property type="evidence" value="ECO:0007669"/>
    <property type="project" value="TreeGrafter"/>
</dbReference>
<dbReference type="InterPro" id="IPR050571">
    <property type="entry name" value="Class-IV_PLP-Dep_Aminotrnsfr"/>
</dbReference>
<evidence type="ECO:0000256" key="6">
    <source>
        <dbReference type="ARBA" id="ARBA00013053"/>
    </source>
</evidence>
<accession>A0A143PP74</accession>
<comment type="cofactor">
    <cofactor evidence="1 12">
        <name>pyridoxal 5'-phosphate</name>
        <dbReference type="ChEBI" id="CHEBI:597326"/>
    </cofactor>
</comment>
<evidence type="ECO:0000256" key="9">
    <source>
        <dbReference type="ARBA" id="ARBA00048798"/>
    </source>
</evidence>
<protein>
    <recommendedName>
        <fullName evidence="6">branched-chain-amino-acid transaminase</fullName>
        <ecNumber evidence="6">2.6.1.42</ecNumber>
    </recommendedName>
</protein>
<name>A0A143PP74_LUTPR</name>
<dbReference type="GO" id="GO:0052655">
    <property type="term" value="F:L-valine-2-oxoglutarate transaminase activity"/>
    <property type="evidence" value="ECO:0007669"/>
    <property type="project" value="RHEA"/>
</dbReference>
<dbReference type="PANTHER" id="PTHR42743:SF11">
    <property type="entry name" value="AMINODEOXYCHORISMATE LYASE"/>
    <property type="match status" value="1"/>
</dbReference>
<dbReference type="InterPro" id="IPR043131">
    <property type="entry name" value="BCAT-like_N"/>
</dbReference>
<evidence type="ECO:0000256" key="2">
    <source>
        <dbReference type="ARBA" id="ARBA00004824"/>
    </source>
</evidence>
<dbReference type="Gene3D" id="3.30.470.10">
    <property type="match status" value="1"/>
</dbReference>
<dbReference type="EMBL" id="CP015136">
    <property type="protein sequence ID" value="AMY10221.1"/>
    <property type="molecule type" value="Genomic_DNA"/>
</dbReference>
<comment type="pathway">
    <text evidence="3">Amino-acid biosynthesis; L-valine biosynthesis; L-valine from pyruvate: step 4/4.</text>
</comment>
<sequence>MVPSPAVPVAVNIDGVLYGQDNARVSVFDHGFLFGEGVYEVLRTYDRRPFLFPEHMKRLRASAARIALACPLTDEALLARIRETVAAAVLEGDAYVRILLTRGEGEIVYDPKACPSPTVVIIVKAHADPPAEAMVNGVGLSLASVVRNHPGSVDPAIKSNNLLNNALAMQQAYREGAFEALMKNHRGELCECAQSNIFFVRDGVLLTPPVDAGLLVGVTRGFVLELAAASGRRTEERVLLEDDLASVREAFLTSTTREIVPVVRIGTYTIGEGRPGCVTRQLMDAFTAGVPGRLT</sequence>
<comment type="similarity">
    <text evidence="5 11">Belongs to the class-IV pyridoxal-phosphate-dependent aminotransferase family.</text>
</comment>
<dbReference type="InterPro" id="IPR036038">
    <property type="entry name" value="Aminotransferase-like"/>
</dbReference>
<comment type="catalytic activity">
    <reaction evidence="8">
        <text>L-valine + 2-oxoglutarate = 3-methyl-2-oxobutanoate + L-glutamate</text>
        <dbReference type="Rhea" id="RHEA:24813"/>
        <dbReference type="ChEBI" id="CHEBI:11851"/>
        <dbReference type="ChEBI" id="CHEBI:16810"/>
        <dbReference type="ChEBI" id="CHEBI:29985"/>
        <dbReference type="ChEBI" id="CHEBI:57762"/>
        <dbReference type="EC" id="2.6.1.42"/>
    </reaction>
</comment>
<evidence type="ECO:0000313" key="14">
    <source>
        <dbReference type="Proteomes" id="UP000076079"/>
    </source>
</evidence>
<comment type="pathway">
    <text evidence="2">Amino-acid biosynthesis; L-isoleucine biosynthesis; L-isoleucine from 2-oxobutanoate: step 4/4.</text>
</comment>
<dbReference type="STRING" id="1855912.LuPra_03451"/>
<dbReference type="FunFam" id="3.20.10.10:FF:000002">
    <property type="entry name" value="D-alanine aminotransferase"/>
    <property type="match status" value="1"/>
</dbReference>